<feature type="chain" id="PRO_5022773830" evidence="1">
    <location>
        <begin position="22"/>
        <end position="837"/>
    </location>
</feature>
<dbReference type="RefSeq" id="WP_147929360.1">
    <property type="nucleotide sequence ID" value="NZ_VOXD01000004.1"/>
</dbReference>
<dbReference type="Pfam" id="PF18962">
    <property type="entry name" value="Por_Secre_tail"/>
    <property type="match status" value="1"/>
</dbReference>
<evidence type="ECO:0000259" key="2">
    <source>
        <dbReference type="Pfam" id="PF18962"/>
    </source>
</evidence>
<evidence type="ECO:0000313" key="4">
    <source>
        <dbReference type="Proteomes" id="UP000321907"/>
    </source>
</evidence>
<gene>
    <name evidence="3" type="ORF">FUA23_03640</name>
</gene>
<comment type="caution">
    <text evidence="3">The sequence shown here is derived from an EMBL/GenBank/DDBJ whole genome shotgun (WGS) entry which is preliminary data.</text>
</comment>
<proteinExistence type="predicted"/>
<feature type="signal peptide" evidence="1">
    <location>
        <begin position="1"/>
        <end position="21"/>
    </location>
</feature>
<keyword evidence="4" id="KW-1185">Reference proteome</keyword>
<sequence>MNVRLPLLSLFFLLAFLPVSAQTFRPLMGYEMLAPQPDDKAAPQFTKVDCEEFDLSAFELVAAGDTLRLDVGLDTAGLGGGPFTYVCDGCAVASSGNASADNDSLFYAADAGAELGLDTLRLSVCNSAGMCSTEKTFIVLVRRANEEISLGTFTVAPRGQIDIPFPDGDLPGGATCRTLEACATGYEGRGQDFYFLTGQHDGNEVRYRAAGLDGVDQVCVTLCNSFGICDTYTAGLSINVAPVDLPFFDDFAYEGVRPNPLLWQDDDVLINRNFAQDPPSIGVATFDGIDVTGQPYEGGSGGSRTVVRDYLTSAPVNAQDAIGTTLTFFLQPRGFGNRPETQDSFLVEFLDVDGNWNTVYQKEGTLNTVPNNQPLPFEPVLLDVPDEYLYNGFQFRFSSKSSEQGAVDMWHLDYVKLDTRPTRPVDLALRELPPFILENYTSMPLRHLQAGGEDLLESTLSISFQNLGEGENDAVTVTGATSLISIGGYVPGSTPSPNTAAILSPDVFGTGEIDENEFGPGEQTDRTTDFASIGGLYSLMVNNLLNQADPASAYKVDMSYFFDVVGETTNYLPEIAENNSLVRTTCFDNYMAYDDGTAEVSIEGGEGTTIVQQYEAFVADELLGVQIRIPRVLGSLGSQQLKLVIYTGEGQPDELVAEYDFDIRYAETYFQDSLQGYTTYIFPDVVSLDAGTFYVGWEQQNADRFIGVGFDRNNSPENVQWFDSGNGFMPLSGTTTGAIMIRPLLSGFEGFPTSVADRTDADALVDVFPNPTNGTLHLRARQTVSTSLSYRLFSLTGAVVGAGQVNETIELGHLPAGIYMLEVTDGAAASRHKIVRR</sequence>
<feature type="domain" description="Secretion system C-terminal sorting" evidence="2">
    <location>
        <begin position="767"/>
        <end position="835"/>
    </location>
</feature>
<dbReference type="NCBIfam" id="TIGR04183">
    <property type="entry name" value="Por_Secre_tail"/>
    <property type="match status" value="1"/>
</dbReference>
<dbReference type="EMBL" id="VOXD01000004">
    <property type="protein sequence ID" value="TXF90902.1"/>
    <property type="molecule type" value="Genomic_DNA"/>
</dbReference>
<evidence type="ECO:0000256" key="1">
    <source>
        <dbReference type="SAM" id="SignalP"/>
    </source>
</evidence>
<dbReference type="AlphaFoldDB" id="A0A5C7FI42"/>
<dbReference type="OrthoDB" id="1488838at2"/>
<dbReference type="Proteomes" id="UP000321907">
    <property type="component" value="Unassembled WGS sequence"/>
</dbReference>
<dbReference type="InterPro" id="IPR026444">
    <property type="entry name" value="Secre_tail"/>
</dbReference>
<evidence type="ECO:0000313" key="3">
    <source>
        <dbReference type="EMBL" id="TXF90902.1"/>
    </source>
</evidence>
<protein>
    <submittedName>
        <fullName evidence="3">T9SS type A sorting domain-containing protein</fullName>
    </submittedName>
</protein>
<name>A0A5C7FI42_9BACT</name>
<dbReference type="Gene3D" id="2.60.120.260">
    <property type="entry name" value="Galactose-binding domain-like"/>
    <property type="match status" value="1"/>
</dbReference>
<keyword evidence="1" id="KW-0732">Signal</keyword>
<accession>A0A5C7FI42</accession>
<organism evidence="3 4">
    <name type="scientific">Neolewinella aurantiaca</name>
    <dbReference type="NCBI Taxonomy" id="2602767"/>
    <lineage>
        <taxon>Bacteria</taxon>
        <taxon>Pseudomonadati</taxon>
        <taxon>Bacteroidota</taxon>
        <taxon>Saprospiria</taxon>
        <taxon>Saprospirales</taxon>
        <taxon>Lewinellaceae</taxon>
        <taxon>Neolewinella</taxon>
    </lineage>
</organism>
<reference evidence="3 4" key="1">
    <citation type="submission" date="2019-08" db="EMBL/GenBank/DDBJ databases">
        <title>Lewinella sp. strain SSH13 Genome sequencing and assembly.</title>
        <authorList>
            <person name="Kim I."/>
        </authorList>
    </citation>
    <scope>NUCLEOTIDE SEQUENCE [LARGE SCALE GENOMIC DNA]</scope>
    <source>
        <strain evidence="3 4">SSH13</strain>
    </source>
</reference>